<proteinExistence type="predicted"/>
<evidence type="ECO:0000313" key="2">
    <source>
        <dbReference type="EMBL" id="TGY35216.1"/>
    </source>
</evidence>
<evidence type="ECO:0000256" key="1">
    <source>
        <dbReference type="SAM" id="MobiDB-lite"/>
    </source>
</evidence>
<feature type="region of interest" description="Disordered" evidence="1">
    <location>
        <begin position="32"/>
        <end position="64"/>
    </location>
</feature>
<dbReference type="InterPro" id="IPR036410">
    <property type="entry name" value="HSP_DnaJ_Cys-rich_dom_sf"/>
</dbReference>
<gene>
    <name evidence="2" type="ORF">E5352_05710</name>
</gene>
<dbReference type="AlphaFoldDB" id="A0A4S2D263"/>
<dbReference type="EMBL" id="SRYW01000004">
    <property type="protein sequence ID" value="TGY35216.1"/>
    <property type="molecule type" value="Genomic_DNA"/>
</dbReference>
<organism evidence="2 3">
    <name type="scientific">Stenotrophomonas maltophilia</name>
    <name type="common">Pseudomonas maltophilia</name>
    <name type="synonym">Xanthomonas maltophilia</name>
    <dbReference type="NCBI Taxonomy" id="40324"/>
    <lineage>
        <taxon>Bacteria</taxon>
        <taxon>Pseudomonadati</taxon>
        <taxon>Pseudomonadota</taxon>
        <taxon>Gammaproteobacteria</taxon>
        <taxon>Lysobacterales</taxon>
        <taxon>Lysobacteraceae</taxon>
        <taxon>Stenotrophomonas</taxon>
        <taxon>Stenotrophomonas maltophilia group</taxon>
    </lineage>
</organism>
<comment type="caution">
    <text evidence="2">The sequence shown here is derived from an EMBL/GenBank/DDBJ whole genome shotgun (WGS) entry which is preliminary data.</text>
</comment>
<dbReference type="SUPFAM" id="SSF57938">
    <property type="entry name" value="DnaJ/Hsp40 cysteine-rich domain"/>
    <property type="match status" value="1"/>
</dbReference>
<dbReference type="RefSeq" id="WP_136003847.1">
    <property type="nucleotide sequence ID" value="NZ_SRYW01000004.1"/>
</dbReference>
<evidence type="ECO:0000313" key="3">
    <source>
        <dbReference type="Proteomes" id="UP000306631"/>
    </source>
</evidence>
<sequence>MSAYRERKRERVEHFDRCVKGWKLRTCSACNGSGRYDHHGSPACGSCSGTGRERYKPQPEGGAA</sequence>
<dbReference type="Gene3D" id="6.20.20.10">
    <property type="match status" value="1"/>
</dbReference>
<dbReference type="OrthoDB" id="7067755at2"/>
<name>A0A4S2D263_STEMA</name>
<accession>A0A4S2D263</accession>
<dbReference type="Proteomes" id="UP000306631">
    <property type="component" value="Unassembled WGS sequence"/>
</dbReference>
<protein>
    <submittedName>
        <fullName evidence="2">Uncharacterized protein</fullName>
    </submittedName>
</protein>
<reference evidence="2 3" key="1">
    <citation type="submission" date="2019-04" db="EMBL/GenBank/DDBJ databases">
        <title>Microbes associate with the intestines of laboratory mice.</title>
        <authorList>
            <person name="Navarre W."/>
            <person name="Wong E."/>
            <person name="Huang K."/>
            <person name="Tropini C."/>
            <person name="Ng K."/>
            <person name="Yu B."/>
        </authorList>
    </citation>
    <scope>NUCLEOTIDE SEQUENCE [LARGE SCALE GENOMIC DNA]</scope>
    <source>
        <strain evidence="2 3">NM62_B4-13</strain>
    </source>
</reference>